<gene>
    <name evidence="4" type="ORF">TWF191_010359</name>
</gene>
<evidence type="ECO:0000259" key="3">
    <source>
        <dbReference type="Pfam" id="PF24883"/>
    </source>
</evidence>
<proteinExistence type="predicted"/>
<feature type="domain" description="Nucleoside phosphorylase" evidence="2">
    <location>
        <begin position="30"/>
        <end position="316"/>
    </location>
</feature>
<dbReference type="Pfam" id="PF01048">
    <property type="entry name" value="PNP_UDP_1"/>
    <property type="match status" value="1"/>
</dbReference>
<keyword evidence="1" id="KW-0677">Repeat</keyword>
<evidence type="ECO:0000259" key="2">
    <source>
        <dbReference type="Pfam" id="PF01048"/>
    </source>
</evidence>
<dbReference type="InterPro" id="IPR027417">
    <property type="entry name" value="P-loop_NTPase"/>
</dbReference>
<dbReference type="Gene3D" id="1.25.40.20">
    <property type="entry name" value="Ankyrin repeat-containing domain"/>
    <property type="match status" value="1"/>
</dbReference>
<name>A0A6G1MQI1_ORBOL</name>
<dbReference type="PANTHER" id="PTHR46082:SF11">
    <property type="entry name" value="AAA+ ATPASE DOMAIN-CONTAINING PROTEIN-RELATED"/>
    <property type="match status" value="1"/>
</dbReference>
<dbReference type="SUPFAM" id="SSF53167">
    <property type="entry name" value="Purine and uridine phosphorylases"/>
    <property type="match status" value="1"/>
</dbReference>
<protein>
    <recommendedName>
        <fullName evidence="6">Nucleoside phosphorylase domain-containing protein</fullName>
    </recommendedName>
</protein>
<dbReference type="InterPro" id="IPR000845">
    <property type="entry name" value="Nucleoside_phosphorylase_d"/>
</dbReference>
<dbReference type="SUPFAM" id="SSF52540">
    <property type="entry name" value="P-loop containing nucleoside triphosphate hydrolases"/>
    <property type="match status" value="1"/>
</dbReference>
<dbReference type="InterPro" id="IPR053137">
    <property type="entry name" value="NLR-like"/>
</dbReference>
<accession>A0A6G1MQI1</accession>
<dbReference type="Proteomes" id="UP000483672">
    <property type="component" value="Unassembled WGS sequence"/>
</dbReference>
<dbReference type="InterPro" id="IPR036770">
    <property type="entry name" value="Ankyrin_rpt-contain_sf"/>
</dbReference>
<dbReference type="Gene3D" id="3.40.50.1580">
    <property type="entry name" value="Nucleoside phosphorylase domain"/>
    <property type="match status" value="1"/>
</dbReference>
<dbReference type="PANTHER" id="PTHR46082">
    <property type="entry name" value="ATP/GTP-BINDING PROTEIN-RELATED"/>
    <property type="match status" value="1"/>
</dbReference>
<feature type="domain" description="Nephrocystin 3-like N-terminal" evidence="3">
    <location>
        <begin position="374"/>
        <end position="551"/>
    </location>
</feature>
<dbReference type="InterPro" id="IPR056884">
    <property type="entry name" value="NPHP3-like_N"/>
</dbReference>
<reference evidence="4 5" key="1">
    <citation type="submission" date="2019-06" db="EMBL/GenBank/DDBJ databases">
        <authorList>
            <person name="Palmer J.M."/>
        </authorList>
    </citation>
    <scope>NUCLEOTIDE SEQUENCE [LARGE SCALE GENOMIC DNA]</scope>
    <source>
        <strain evidence="4 5">TWF191</strain>
    </source>
</reference>
<dbReference type="InterPro" id="IPR035994">
    <property type="entry name" value="Nucleoside_phosphorylase_sf"/>
</dbReference>
<evidence type="ECO:0000256" key="1">
    <source>
        <dbReference type="ARBA" id="ARBA00022737"/>
    </source>
</evidence>
<dbReference type="GO" id="GO:0003824">
    <property type="term" value="F:catalytic activity"/>
    <property type="evidence" value="ECO:0007669"/>
    <property type="project" value="InterPro"/>
</dbReference>
<dbReference type="Gene3D" id="3.40.50.300">
    <property type="entry name" value="P-loop containing nucleotide triphosphate hydrolases"/>
    <property type="match status" value="1"/>
</dbReference>
<dbReference type="SUPFAM" id="SSF48403">
    <property type="entry name" value="Ankyrin repeat"/>
    <property type="match status" value="1"/>
</dbReference>
<evidence type="ECO:0008006" key="6">
    <source>
        <dbReference type="Google" id="ProtNLM"/>
    </source>
</evidence>
<evidence type="ECO:0000313" key="4">
    <source>
        <dbReference type="EMBL" id="KAF3212881.1"/>
    </source>
</evidence>
<dbReference type="Pfam" id="PF24883">
    <property type="entry name" value="NPHP3_N"/>
    <property type="match status" value="1"/>
</dbReference>
<evidence type="ECO:0000313" key="5">
    <source>
        <dbReference type="Proteomes" id="UP000483672"/>
    </source>
</evidence>
<comment type="caution">
    <text evidence="4">The sequence shown here is derived from an EMBL/GenBank/DDBJ whole genome shotgun (WGS) entry which is preliminary data.</text>
</comment>
<dbReference type="EMBL" id="WIPF01000080">
    <property type="protein sequence ID" value="KAF3212881.1"/>
    <property type="molecule type" value="Genomic_DNA"/>
</dbReference>
<sequence length="1049" mass="117765">MSKRKRNNEGTLGESSLQTATCSISLRSYTIGWICALSLEMAAAKTMLDEIHLEAPKIPDDDNSYILGSVAHHNVVIVCLPAGGYGMINATAAAARLKASFPSIEHYLMVGIGGGVPDNDADIRLGDIVVSIPTTDLPGVVQYDLGKTVAGGHFQRIGVLNKPPHALLSAVSKLRADYKTKEPSISRFITQAIQKYPLIKDSFTYPGAQEDQLFDWEYEHTGGETCRNCDINRLERRTSRSNPEPRIHYGVIASGNQVIKHGQTRNKLAKEMGVYCVEMEAAGLMDTFPCLVIRGICDYADSHKNKKWQDYSAATAAAYTKELLCFGIPGAKIQKQPVIIPDHDQEEIELLFLQSLSFLEIDNRRDNIENPIRNTCDWFFETEVFTQWLQRQDIELHNGVLWIKGKPGAGKSTLLKHTLNHCQRLLKDHMIAAYFFSARSGERLEKSFIGMLRSLTYQVLDQDSQLCQNFISYFRKKKKKHGPKFWDWSEGELKDIFLRVVTQSQQPIVLFVDALDECDEAEARAVVAYLENLSSVAIANKTNLSVCLSSRHYPTITMHKSLQIILESHANHQKDIEIYIQERLMPSVPGTCWIQTEVRTRAEGVFLWAVLVVEMLNRAFDEGDVATVEYKLQQIPQGLEKVFLDLLGKDNAHKKETLLILQWQLFVHVAADMGYRGLYEAVIAGTQPESLGTRHNPLIDANVVKRFITSNSKGLIEVAKNNWRSQFIHETVRDFLLKNQRLETLYPMIKGQMVKASHKRLADCCLTALKTLSSGSWSSQDIQSVLGPSCFHFYYYAADNIFYHITQSEMVDTELERFLEVFRRPVVLKILCCLDLNRTHLMDRPHNFTDNDLLRLISRKNCPGLVRILLTDMNANAGAVDANRNLTLVSSIRKAIVDGHSLEIINALIEGGFNLNMPSEYLSNVYQIETTPLETAALSRFQMSLDHEEVDVSANINIIKMLVAAGANINLQRPSGSLLQTCIAQRTCSKANIAVIKALIDLGADVHAEGGGYKNALDAMRALTCRCQDCNHGREELTRVLMNAMQLAP</sequence>
<dbReference type="AlphaFoldDB" id="A0A6G1MQI1"/>
<organism evidence="4 5">
    <name type="scientific">Orbilia oligospora</name>
    <name type="common">Nematode-trapping fungus</name>
    <name type="synonym">Arthrobotrys oligospora</name>
    <dbReference type="NCBI Taxonomy" id="2813651"/>
    <lineage>
        <taxon>Eukaryota</taxon>
        <taxon>Fungi</taxon>
        <taxon>Dikarya</taxon>
        <taxon>Ascomycota</taxon>
        <taxon>Pezizomycotina</taxon>
        <taxon>Orbiliomycetes</taxon>
        <taxon>Orbiliales</taxon>
        <taxon>Orbiliaceae</taxon>
        <taxon>Orbilia</taxon>
    </lineage>
</organism>
<dbReference type="GO" id="GO:0009116">
    <property type="term" value="P:nucleoside metabolic process"/>
    <property type="evidence" value="ECO:0007669"/>
    <property type="project" value="InterPro"/>
</dbReference>